<evidence type="ECO:0000313" key="7">
    <source>
        <dbReference type="EMBL" id="SOD70205.1"/>
    </source>
</evidence>
<dbReference type="Gene3D" id="2.40.128.130">
    <property type="entry name" value="Autotransporter beta-domain"/>
    <property type="match status" value="1"/>
</dbReference>
<feature type="compositionally biased region" description="Polar residues" evidence="4">
    <location>
        <begin position="544"/>
        <end position="581"/>
    </location>
</feature>
<dbReference type="InterPro" id="IPR003952">
    <property type="entry name" value="FRD_SDH_FAD_BS"/>
</dbReference>
<feature type="signal peptide" evidence="5">
    <location>
        <begin position="1"/>
        <end position="25"/>
    </location>
</feature>
<dbReference type="GO" id="GO:0016491">
    <property type="term" value="F:oxidoreductase activity"/>
    <property type="evidence" value="ECO:0007669"/>
    <property type="project" value="InterPro"/>
</dbReference>
<dbReference type="InterPro" id="IPR004899">
    <property type="entry name" value="Pertactin_central"/>
</dbReference>
<dbReference type="Pfam" id="PF03212">
    <property type="entry name" value="Pertactin"/>
    <property type="match status" value="1"/>
</dbReference>
<dbReference type="CDD" id="cd01343">
    <property type="entry name" value="PL1_Passenger_AT"/>
    <property type="match status" value="1"/>
</dbReference>
<dbReference type="OrthoDB" id="8610688at2"/>
<evidence type="ECO:0000256" key="1">
    <source>
        <dbReference type="ARBA" id="ARBA00004613"/>
    </source>
</evidence>
<keyword evidence="2" id="KW-0964">Secreted</keyword>
<name>A0A286EH05_9NEIS</name>
<evidence type="ECO:0000259" key="6">
    <source>
        <dbReference type="PROSITE" id="PS51208"/>
    </source>
</evidence>
<dbReference type="PROSITE" id="PS00504">
    <property type="entry name" value="FRD_SDH_FAD_BINDING"/>
    <property type="match status" value="1"/>
</dbReference>
<dbReference type="AlphaFoldDB" id="A0A286EH05"/>
<evidence type="ECO:0000256" key="5">
    <source>
        <dbReference type="SAM" id="SignalP"/>
    </source>
</evidence>
<dbReference type="GO" id="GO:0005576">
    <property type="term" value="C:extracellular region"/>
    <property type="evidence" value="ECO:0007669"/>
    <property type="project" value="UniProtKB-SubCell"/>
</dbReference>
<dbReference type="SMART" id="SM00869">
    <property type="entry name" value="Autotransporter"/>
    <property type="match status" value="1"/>
</dbReference>
<feature type="region of interest" description="Disordered" evidence="4">
    <location>
        <begin position="544"/>
        <end position="630"/>
    </location>
</feature>
<dbReference type="PROSITE" id="PS51208">
    <property type="entry name" value="AUTOTRANSPORTER"/>
    <property type="match status" value="1"/>
</dbReference>
<accession>A0A286EH05</accession>
<feature type="chain" id="PRO_5012538364" evidence="5">
    <location>
        <begin position="26"/>
        <end position="920"/>
    </location>
</feature>
<dbReference type="SUPFAM" id="SSF103515">
    <property type="entry name" value="Autotransporter"/>
    <property type="match status" value="1"/>
</dbReference>
<keyword evidence="8" id="KW-1185">Reference proteome</keyword>
<evidence type="ECO:0000313" key="8">
    <source>
        <dbReference type="Proteomes" id="UP000219669"/>
    </source>
</evidence>
<proteinExistence type="predicted"/>
<dbReference type="EMBL" id="OCNF01000023">
    <property type="protein sequence ID" value="SOD70205.1"/>
    <property type="molecule type" value="Genomic_DNA"/>
</dbReference>
<gene>
    <name evidence="7" type="ORF">SAMN02746062_02024</name>
</gene>
<dbReference type="InterPro" id="IPR005546">
    <property type="entry name" value="Autotransporte_beta"/>
</dbReference>
<feature type="compositionally biased region" description="Low complexity" evidence="4">
    <location>
        <begin position="583"/>
        <end position="626"/>
    </location>
</feature>
<dbReference type="Pfam" id="PF03797">
    <property type="entry name" value="Autotransporter"/>
    <property type="match status" value="1"/>
</dbReference>
<sequence length="920" mass="99739">MKKSFSKKILAMCVATAFVAPNALAADPQVVRHCTENDSTTCHFTYNFTYNNPNNVEQWQHNQNYFEWTHNNAPLQKEDLASTNLKVVVSGNVKNKTTNSTGIKPSSFPNQSFEKRHDHVVGIYGDALNRFATEETAELEVLPNTVATLSMQPEDSSVIYVVGNTTANIHKNARLVVNPSYAEVNQVDMTQYDEEKKDDYQAGSAIEAYGDKAKVNNSADIELTGKNASGVRVYDNATVNMSNHSIQLNGNWTMGFDTLNKGKITADNVQISGSAEKTFAFIGDNIHLNNSKVDLTGKSSFVTDNIGGDETTITQNINNSTLSAEYGIFLTPDEEDKFNYVMNLQNSTLSGRTALLVAQPENLDVFAEGDVVGNITLNAHNSTLSGASILNNQSANATANRNITLNLTHNSTWTIQNSSEIDTLKLDNATVKIGKANGYNTLTVNGDLSGNGAFHMNSDIAGNQSDLLDVKGAVSGSHVLHIENTRSEPATTDGKLTVVKTGSSGADAFKLGNAKGVVEAGKYLYALKQNGNNWQLVYDNTQKQPENTTQPAAQPNTTVPAQNANPVAQPNTTVPAQNANPVAQPNTTAPAQNANPVAQPNTTAPAQNANPVAQPNTTTPAQNTTTPSVNKNFRYDLVGSMAHAQVATSALQAQNQVLNQRQLALHQAQRLHGAWILGENSQSERKNSSVNGGNVSGFKDKSNAWQIGLDKEMGNGYAGVLAGYGRHNIDYHVDLYDDSKIRSHTFAAYGGLTGSDGWFGDATLRHTRYTAENPQFARDRFRINSLNLQGGKNVALNETWTLIPNASVTIGRLSGSNMMKNSTLLQSRAGVDVQSKWTSANGVLFQPKLGVYYVGDHRGVDVAFNQENFRAKSAGSRVAARVGTDVFFNKNNQIHLNLHTEHGNQFKRHYGLDVGLRHAW</sequence>
<dbReference type="InterPro" id="IPR050909">
    <property type="entry name" value="Bact_Autotransporter_VF"/>
</dbReference>
<keyword evidence="3 5" id="KW-0732">Signal</keyword>
<evidence type="ECO:0000256" key="3">
    <source>
        <dbReference type="ARBA" id="ARBA00022729"/>
    </source>
</evidence>
<dbReference type="SUPFAM" id="SSF51126">
    <property type="entry name" value="Pectin lyase-like"/>
    <property type="match status" value="1"/>
</dbReference>
<dbReference type="InterPro" id="IPR011050">
    <property type="entry name" value="Pectin_lyase_fold/virulence"/>
</dbReference>
<dbReference type="GO" id="GO:0019867">
    <property type="term" value="C:outer membrane"/>
    <property type="evidence" value="ECO:0007669"/>
    <property type="project" value="InterPro"/>
</dbReference>
<dbReference type="PANTHER" id="PTHR12338">
    <property type="entry name" value="AUTOTRANSPORTER"/>
    <property type="match status" value="1"/>
</dbReference>
<reference evidence="7 8" key="1">
    <citation type="submission" date="2017-09" db="EMBL/GenBank/DDBJ databases">
        <authorList>
            <person name="Ehlers B."/>
            <person name="Leendertz F.H."/>
        </authorList>
    </citation>
    <scope>NUCLEOTIDE SEQUENCE [LARGE SCALE GENOMIC DNA]</scope>
    <source>
        <strain evidence="7 8">DSM 16848</strain>
    </source>
</reference>
<dbReference type="InterPro" id="IPR036709">
    <property type="entry name" value="Autotransporte_beta_dom_sf"/>
</dbReference>
<dbReference type="NCBIfam" id="TIGR01414">
    <property type="entry name" value="autotrans_barl"/>
    <property type="match status" value="1"/>
</dbReference>
<protein>
    <submittedName>
        <fullName evidence="7">Outer membrane autotransporter barrel domain-containing protein</fullName>
    </submittedName>
</protein>
<dbReference type="RefSeq" id="WP_097114982.1">
    <property type="nucleotide sequence ID" value="NZ_CP083931.1"/>
</dbReference>
<dbReference type="InterPro" id="IPR006315">
    <property type="entry name" value="OM_autotransptr_brl_dom"/>
</dbReference>
<evidence type="ECO:0000256" key="2">
    <source>
        <dbReference type="ARBA" id="ARBA00022525"/>
    </source>
</evidence>
<dbReference type="Gene3D" id="2.160.20.20">
    <property type="match status" value="1"/>
</dbReference>
<organism evidence="7 8">
    <name type="scientific">Alysiella filiformis DSM 16848</name>
    <dbReference type="NCBI Taxonomy" id="1120981"/>
    <lineage>
        <taxon>Bacteria</taxon>
        <taxon>Pseudomonadati</taxon>
        <taxon>Pseudomonadota</taxon>
        <taxon>Betaproteobacteria</taxon>
        <taxon>Neisseriales</taxon>
        <taxon>Neisseriaceae</taxon>
        <taxon>Alysiella</taxon>
    </lineage>
</organism>
<dbReference type="InterPro" id="IPR012332">
    <property type="entry name" value="Autotransporter_pectin_lyase_C"/>
</dbReference>
<comment type="subcellular location">
    <subcellularLocation>
        <location evidence="1">Secreted</location>
    </subcellularLocation>
</comment>
<dbReference type="PANTHER" id="PTHR12338:SF8">
    <property type="entry name" value="HEME_HEMOPEXIN-BINDING PROTEIN"/>
    <property type="match status" value="1"/>
</dbReference>
<feature type="domain" description="Autotransporter" evidence="6">
    <location>
        <begin position="667"/>
        <end position="920"/>
    </location>
</feature>
<dbReference type="Proteomes" id="UP000219669">
    <property type="component" value="Unassembled WGS sequence"/>
</dbReference>
<evidence type="ECO:0000256" key="4">
    <source>
        <dbReference type="SAM" id="MobiDB-lite"/>
    </source>
</evidence>